<dbReference type="GO" id="GO:0009658">
    <property type="term" value="P:chloroplast organization"/>
    <property type="evidence" value="ECO:0007669"/>
    <property type="project" value="TreeGrafter"/>
</dbReference>
<name>A0AAN8VQQ4_9MAGN</name>
<dbReference type="AlphaFoldDB" id="A0AAN8VQQ4"/>
<dbReference type="PANTHER" id="PTHR33415:SF24">
    <property type="entry name" value="DNA-DIRECTED RNA POLYMERASE"/>
    <property type="match status" value="1"/>
</dbReference>
<dbReference type="Proteomes" id="UP001370490">
    <property type="component" value="Unassembled WGS sequence"/>
</dbReference>
<keyword evidence="2" id="KW-1185">Reference proteome</keyword>
<evidence type="ECO:0000313" key="2">
    <source>
        <dbReference type="Proteomes" id="UP001370490"/>
    </source>
</evidence>
<accession>A0AAN8VQQ4</accession>
<dbReference type="Gene3D" id="3.10.450.40">
    <property type="match status" value="1"/>
</dbReference>
<dbReference type="InterPro" id="IPR044673">
    <property type="entry name" value="DCL-like"/>
</dbReference>
<gene>
    <name evidence="1" type="ORF">RJ641_036846</name>
</gene>
<proteinExistence type="predicted"/>
<organism evidence="1 2">
    <name type="scientific">Dillenia turbinata</name>
    <dbReference type="NCBI Taxonomy" id="194707"/>
    <lineage>
        <taxon>Eukaryota</taxon>
        <taxon>Viridiplantae</taxon>
        <taxon>Streptophyta</taxon>
        <taxon>Embryophyta</taxon>
        <taxon>Tracheophyta</taxon>
        <taxon>Spermatophyta</taxon>
        <taxon>Magnoliopsida</taxon>
        <taxon>eudicotyledons</taxon>
        <taxon>Gunneridae</taxon>
        <taxon>Pentapetalae</taxon>
        <taxon>Dilleniales</taxon>
        <taxon>Dilleniaceae</taxon>
        <taxon>Dillenia</taxon>
    </lineage>
</organism>
<reference evidence="1 2" key="1">
    <citation type="submission" date="2023-12" db="EMBL/GenBank/DDBJ databases">
        <title>A high-quality genome assembly for Dillenia turbinata (Dilleniales).</title>
        <authorList>
            <person name="Chanderbali A."/>
        </authorList>
    </citation>
    <scope>NUCLEOTIDE SEQUENCE [LARGE SCALE GENOMIC DNA]</scope>
    <source>
        <strain evidence="1">LSX21</strain>
        <tissue evidence="1">Leaf</tissue>
    </source>
</reference>
<sequence>MVHHFLGVVSVGITIIDLWKNSTASGDRMCNNDGDKLSADDQSFVLENVFNYHPDRAVKMGAGVDYVMISKHSSFQDSWCFYIVSTDGHKEDFSYRKCLENFIRGKYPYIAETFIEKYWSRKRKAERDAAVAPSPSVGTS</sequence>
<protein>
    <submittedName>
        <fullName evidence="1">Uncharacterized protein</fullName>
    </submittedName>
</protein>
<dbReference type="GO" id="GO:0009507">
    <property type="term" value="C:chloroplast"/>
    <property type="evidence" value="ECO:0007669"/>
    <property type="project" value="TreeGrafter"/>
</dbReference>
<dbReference type="EMBL" id="JBAMMX010000009">
    <property type="protein sequence ID" value="KAK6933952.1"/>
    <property type="molecule type" value="Genomic_DNA"/>
</dbReference>
<dbReference type="GO" id="GO:1901259">
    <property type="term" value="P:chloroplast rRNA processing"/>
    <property type="evidence" value="ECO:0007669"/>
    <property type="project" value="TreeGrafter"/>
</dbReference>
<dbReference type="Pfam" id="PF11523">
    <property type="entry name" value="DUF3223"/>
    <property type="match status" value="1"/>
</dbReference>
<comment type="caution">
    <text evidence="1">The sequence shown here is derived from an EMBL/GenBank/DDBJ whole genome shotgun (WGS) entry which is preliminary data.</text>
</comment>
<dbReference type="PANTHER" id="PTHR33415">
    <property type="entry name" value="PROTEIN EMBRYO DEFECTIVE 514"/>
    <property type="match status" value="1"/>
</dbReference>
<evidence type="ECO:0000313" key="1">
    <source>
        <dbReference type="EMBL" id="KAK6933952.1"/>
    </source>
</evidence>